<keyword evidence="1" id="KW-1133">Transmembrane helix</keyword>
<evidence type="ECO:0000313" key="2">
    <source>
        <dbReference type="EMBL" id="AGK61481.1"/>
    </source>
</evidence>
<keyword evidence="3" id="KW-1185">Reference proteome</keyword>
<dbReference type="Proteomes" id="UP000013307">
    <property type="component" value="Chromosome"/>
</dbReference>
<name>N0BLR7_9EURY</name>
<protein>
    <submittedName>
        <fullName evidence="2">Uncharacterized protein</fullName>
    </submittedName>
</protein>
<sequence>MTAIGLALVFGFGFFCGFIACMWFLGIELFMKSFRRG</sequence>
<dbReference type="EMBL" id="CP005290">
    <property type="protein sequence ID" value="AGK61481.1"/>
    <property type="molecule type" value="Genomic_DNA"/>
</dbReference>
<evidence type="ECO:0000256" key="1">
    <source>
        <dbReference type="SAM" id="Phobius"/>
    </source>
</evidence>
<feature type="transmembrane region" description="Helical" evidence="1">
    <location>
        <begin position="6"/>
        <end position="31"/>
    </location>
</feature>
<dbReference type="KEGG" id="ast:Asulf_01498"/>
<keyword evidence="1" id="KW-0472">Membrane</keyword>
<dbReference type="AlphaFoldDB" id="N0BLR7"/>
<keyword evidence="1" id="KW-0812">Transmembrane</keyword>
<gene>
    <name evidence="2" type="ORF">Asulf_01498</name>
</gene>
<evidence type="ECO:0000313" key="3">
    <source>
        <dbReference type="Proteomes" id="UP000013307"/>
    </source>
</evidence>
<reference evidence="2 3" key="1">
    <citation type="journal article" date="2013" name="Genome Announc.">
        <title>Complete Genome Sequence of the Thermophilic and Facultatively Chemolithoautotrophic Sulfate Reducer Archaeoglobus sulfaticallidus Strain PM70-1T.</title>
        <authorList>
            <person name="Stokke R."/>
            <person name="Hocking W.P."/>
            <person name="Steinsbu B.O."/>
            <person name="Steen I.H."/>
        </authorList>
    </citation>
    <scope>NUCLEOTIDE SEQUENCE [LARGE SCALE GENOMIC DNA]</scope>
    <source>
        <strain evidence="2">PM70-1</strain>
    </source>
</reference>
<accession>N0BLR7</accession>
<proteinExistence type="predicted"/>
<organism evidence="2 3">
    <name type="scientific">Archaeoglobus sulfaticallidus PM70-1</name>
    <dbReference type="NCBI Taxonomy" id="387631"/>
    <lineage>
        <taxon>Archaea</taxon>
        <taxon>Methanobacteriati</taxon>
        <taxon>Methanobacteriota</taxon>
        <taxon>Archaeoglobi</taxon>
        <taxon>Archaeoglobales</taxon>
        <taxon>Archaeoglobaceae</taxon>
        <taxon>Archaeoglobus</taxon>
    </lineage>
</organism>
<dbReference type="HOGENOM" id="CLU_3338247_0_0_2"/>